<feature type="domain" description="BTB" evidence="1">
    <location>
        <begin position="127"/>
        <end position="230"/>
    </location>
</feature>
<proteinExistence type="predicted"/>
<sequence>MDPIAFFDHLAANSTTSRSSHSEVRSAPVISLDTVRQSQEGTWNHFIQSYRTEAKVLSDYLKDQFVALDQVEEYFDQSHTNLQQKIETSFQQLQNDLNQHQSYIQTERLKHEREKELIAEVCKFQDEKIKLNVGGQLFQTSLTTLRKDPNSMLAQMFSENSSLKPDADNSYFIDRDSTYFRLVLNYLRDLKIPAGIVDDPKVMDELMQEARFYKLNDLLKLKWKDLPVISQEQLHQLYPPITTNNAHYRTTIMQLERKNLSNLDFSNYHLDPKSKFTESNLENANFTQTKFGFDFDHQIDFSCVQMKLEGAIL</sequence>
<dbReference type="SMART" id="SM00225">
    <property type="entry name" value="BTB"/>
    <property type="match status" value="1"/>
</dbReference>
<dbReference type="InterPro" id="IPR000210">
    <property type="entry name" value="BTB/POZ_dom"/>
</dbReference>
<protein>
    <recommendedName>
        <fullName evidence="1">BTB domain-containing protein</fullName>
    </recommendedName>
</protein>
<dbReference type="Pfam" id="PF02214">
    <property type="entry name" value="BTB_2"/>
    <property type="match status" value="1"/>
</dbReference>
<dbReference type="Proteomes" id="UP001476247">
    <property type="component" value="Unassembled WGS sequence"/>
</dbReference>
<evidence type="ECO:0000313" key="2">
    <source>
        <dbReference type="EMBL" id="GAA5795051.1"/>
    </source>
</evidence>
<dbReference type="InterPro" id="IPR011333">
    <property type="entry name" value="SKP1/BTB/POZ_sf"/>
</dbReference>
<dbReference type="PANTHER" id="PTHR11145">
    <property type="entry name" value="BTB/POZ DOMAIN-CONTAINING ADAPTER FOR CUL3-MEDIATED RHOA DEGRADATION PROTEIN FAMILY MEMBER"/>
    <property type="match status" value="1"/>
</dbReference>
<dbReference type="EMBL" id="BAABUJ010000004">
    <property type="protein sequence ID" value="GAA5795051.1"/>
    <property type="molecule type" value="Genomic_DNA"/>
</dbReference>
<evidence type="ECO:0000313" key="3">
    <source>
        <dbReference type="Proteomes" id="UP001476247"/>
    </source>
</evidence>
<dbReference type="Gene3D" id="3.30.710.10">
    <property type="entry name" value="Potassium Channel Kv1.1, Chain A"/>
    <property type="match status" value="1"/>
</dbReference>
<dbReference type="SUPFAM" id="SSF54695">
    <property type="entry name" value="POZ domain"/>
    <property type="match status" value="1"/>
</dbReference>
<dbReference type="InterPro" id="IPR045068">
    <property type="entry name" value="BACURD1-3"/>
</dbReference>
<dbReference type="PANTHER" id="PTHR11145:SF8">
    <property type="entry name" value="RE57120P"/>
    <property type="match status" value="1"/>
</dbReference>
<keyword evidence="3" id="KW-1185">Reference proteome</keyword>
<organism evidence="2 3">
    <name type="scientific">Helicostylum pulchrum</name>
    <dbReference type="NCBI Taxonomy" id="562976"/>
    <lineage>
        <taxon>Eukaryota</taxon>
        <taxon>Fungi</taxon>
        <taxon>Fungi incertae sedis</taxon>
        <taxon>Mucoromycota</taxon>
        <taxon>Mucoromycotina</taxon>
        <taxon>Mucoromycetes</taxon>
        <taxon>Mucorales</taxon>
        <taxon>Mucorineae</taxon>
        <taxon>Mucoraceae</taxon>
        <taxon>Helicostylum</taxon>
    </lineage>
</organism>
<comment type="caution">
    <text evidence="2">The sequence shown here is derived from an EMBL/GenBank/DDBJ whole genome shotgun (WGS) entry which is preliminary data.</text>
</comment>
<dbReference type="InterPro" id="IPR003131">
    <property type="entry name" value="T1-type_BTB"/>
</dbReference>
<gene>
    <name evidence="2" type="ORF">HPULCUR_000402</name>
</gene>
<evidence type="ECO:0000259" key="1">
    <source>
        <dbReference type="SMART" id="SM00225"/>
    </source>
</evidence>
<accession>A0ABP9XJT0</accession>
<reference evidence="2 3" key="1">
    <citation type="submission" date="2024-04" db="EMBL/GenBank/DDBJ databases">
        <title>genome sequences of Mucor flavus KT1a and Helicostylum pulchrum KT1b strains isolation_sourced from the surface of a dry-aged beef.</title>
        <authorList>
            <person name="Toyotome T."/>
            <person name="Hosono M."/>
            <person name="Torimaru M."/>
            <person name="Fukuda K."/>
            <person name="Mikami N."/>
        </authorList>
    </citation>
    <scope>NUCLEOTIDE SEQUENCE [LARGE SCALE GENOMIC DNA]</scope>
    <source>
        <strain evidence="2 3">KT1b</strain>
    </source>
</reference>
<name>A0ABP9XJT0_9FUNG</name>